<sequence>LEIGEELSRLLIKSASDNLREIRLGEMVAHCYGVKFSLETLDAFLLGSFVRLPLLAGGLVLGV</sequence>
<proteinExistence type="predicted"/>
<evidence type="ECO:0000313" key="2">
    <source>
        <dbReference type="Proteomes" id="UP000789375"/>
    </source>
</evidence>
<feature type="non-terminal residue" evidence="1">
    <location>
        <position position="1"/>
    </location>
</feature>
<gene>
    <name evidence="1" type="ORF">FMOSSE_LOCUS14871</name>
</gene>
<dbReference type="AlphaFoldDB" id="A0A9N9NBS4"/>
<dbReference type="Proteomes" id="UP000789375">
    <property type="component" value="Unassembled WGS sequence"/>
</dbReference>
<name>A0A9N9NBS4_FUNMO</name>
<feature type="non-terminal residue" evidence="1">
    <location>
        <position position="63"/>
    </location>
</feature>
<comment type="caution">
    <text evidence="1">The sequence shown here is derived from an EMBL/GenBank/DDBJ whole genome shotgun (WGS) entry which is preliminary data.</text>
</comment>
<dbReference type="EMBL" id="CAJVPP010012938">
    <property type="protein sequence ID" value="CAG8719297.1"/>
    <property type="molecule type" value="Genomic_DNA"/>
</dbReference>
<reference evidence="1" key="1">
    <citation type="submission" date="2021-06" db="EMBL/GenBank/DDBJ databases">
        <authorList>
            <person name="Kallberg Y."/>
            <person name="Tangrot J."/>
            <person name="Rosling A."/>
        </authorList>
    </citation>
    <scope>NUCLEOTIDE SEQUENCE</scope>
    <source>
        <strain evidence="1">87-6 pot B 2015</strain>
    </source>
</reference>
<evidence type="ECO:0000313" key="1">
    <source>
        <dbReference type="EMBL" id="CAG8719297.1"/>
    </source>
</evidence>
<protein>
    <submittedName>
        <fullName evidence="1">11257_t:CDS:1</fullName>
    </submittedName>
</protein>
<accession>A0A9N9NBS4</accession>
<organism evidence="1 2">
    <name type="scientific">Funneliformis mosseae</name>
    <name type="common">Endomycorrhizal fungus</name>
    <name type="synonym">Glomus mosseae</name>
    <dbReference type="NCBI Taxonomy" id="27381"/>
    <lineage>
        <taxon>Eukaryota</taxon>
        <taxon>Fungi</taxon>
        <taxon>Fungi incertae sedis</taxon>
        <taxon>Mucoromycota</taxon>
        <taxon>Glomeromycotina</taxon>
        <taxon>Glomeromycetes</taxon>
        <taxon>Glomerales</taxon>
        <taxon>Glomeraceae</taxon>
        <taxon>Funneliformis</taxon>
    </lineage>
</organism>
<keyword evidence="2" id="KW-1185">Reference proteome</keyword>